<dbReference type="PROSITE" id="PS01124">
    <property type="entry name" value="HTH_ARAC_FAMILY_2"/>
    <property type="match status" value="1"/>
</dbReference>
<dbReference type="OrthoDB" id="2508795at2"/>
<dbReference type="InterPro" id="IPR009057">
    <property type="entry name" value="Homeodomain-like_sf"/>
</dbReference>
<dbReference type="PANTHER" id="PTHR42713">
    <property type="entry name" value="HISTIDINE KINASE-RELATED"/>
    <property type="match status" value="1"/>
</dbReference>
<evidence type="ECO:0000256" key="3">
    <source>
        <dbReference type="ARBA" id="ARBA00022553"/>
    </source>
</evidence>
<name>A0A6B8RRH5_9BACL</name>
<dbReference type="Proteomes" id="UP000426246">
    <property type="component" value="Chromosome"/>
</dbReference>
<dbReference type="InterPro" id="IPR020449">
    <property type="entry name" value="Tscrpt_reg_AraC-type_HTH"/>
</dbReference>
<dbReference type="RefSeq" id="WP_155703415.1">
    <property type="nucleotide sequence ID" value="NZ_CP034235.1"/>
</dbReference>
<dbReference type="InterPro" id="IPR018060">
    <property type="entry name" value="HTH_AraC"/>
</dbReference>
<dbReference type="SUPFAM" id="SSF46689">
    <property type="entry name" value="Homeodomain-like"/>
    <property type="match status" value="2"/>
</dbReference>
<comment type="subcellular location">
    <subcellularLocation>
        <location evidence="1">Cytoplasm</location>
    </subcellularLocation>
</comment>
<dbReference type="GO" id="GO:0003700">
    <property type="term" value="F:DNA-binding transcription factor activity"/>
    <property type="evidence" value="ECO:0007669"/>
    <property type="project" value="InterPro"/>
</dbReference>
<dbReference type="InterPro" id="IPR018062">
    <property type="entry name" value="HTH_AraC-typ_CS"/>
</dbReference>
<dbReference type="InterPro" id="IPR001789">
    <property type="entry name" value="Sig_transdc_resp-reg_receiver"/>
</dbReference>
<evidence type="ECO:0000256" key="1">
    <source>
        <dbReference type="ARBA" id="ARBA00004496"/>
    </source>
</evidence>
<keyword evidence="12" id="KW-1185">Reference proteome</keyword>
<keyword evidence="5" id="KW-0805">Transcription regulation</keyword>
<dbReference type="SUPFAM" id="SSF52172">
    <property type="entry name" value="CheY-like"/>
    <property type="match status" value="1"/>
</dbReference>
<sequence length="530" mass="60893">MNLMIVEDEALLRNSLVHSMDWAANEIEIVGAHSNGLEALKHLEHNRPDIILLDIQMPEMDGLTLAARIVEWNPMIKIILMSGHDDFQYAQKAIDLRVSNYLLKPAGDKEILNAVVNAAQEIKVELAKKHDQSIMQQQWKENLPRLQEMFLQNWVHDKFDDWQISRRSLELGISLSMEHDYCLAVAEMDPLSEHETRFGNNDHSLLQFSLQSIAKDYFPQSCKVFTDWSGATLILFDSISTMNAMEFQLFVHTSCSKFIYTVEQILKLTASVGIGGISQLASVQRSYKQARLALQMRVIYGDNLAIPYMEPASGKSQLTFKESFEKDLWFALEAGQMEARSASLIQEFIENLNLAATVDEVEEIVFLTSSLFIRWIQSQQWPVKDVVQEDYAYFSNHDLLVSKEQISQWFERCLRHIDQYTNQQGKSGGHQLIKSVVSLVQELMDQDLTLHAIASMLYVNSSYLSRLFKQETSKSFSTYVLDKKMERASSLLNEGARVYDAARMVGYRDVSYFTKVFRKYWGITPGEVRK</sequence>
<evidence type="ECO:0000256" key="4">
    <source>
        <dbReference type="ARBA" id="ARBA00023012"/>
    </source>
</evidence>
<dbReference type="SMART" id="SM00448">
    <property type="entry name" value="REC"/>
    <property type="match status" value="1"/>
</dbReference>
<evidence type="ECO:0000256" key="8">
    <source>
        <dbReference type="PROSITE-ProRule" id="PRU00169"/>
    </source>
</evidence>
<dbReference type="PRINTS" id="PR00032">
    <property type="entry name" value="HTHARAC"/>
</dbReference>
<evidence type="ECO:0000259" key="9">
    <source>
        <dbReference type="PROSITE" id="PS01124"/>
    </source>
</evidence>
<keyword evidence="2" id="KW-0963">Cytoplasm</keyword>
<dbReference type="PANTHER" id="PTHR42713:SF3">
    <property type="entry name" value="TRANSCRIPTIONAL REGULATORY PROTEIN HPTR"/>
    <property type="match status" value="1"/>
</dbReference>
<dbReference type="SMART" id="SM00342">
    <property type="entry name" value="HTH_ARAC"/>
    <property type="match status" value="1"/>
</dbReference>
<feature type="domain" description="HTH araC/xylS-type" evidence="9">
    <location>
        <begin position="434"/>
        <end position="530"/>
    </location>
</feature>
<dbReference type="EMBL" id="CP034235">
    <property type="protein sequence ID" value="QGQ98312.1"/>
    <property type="molecule type" value="Genomic_DNA"/>
</dbReference>
<dbReference type="GO" id="GO:0005737">
    <property type="term" value="C:cytoplasm"/>
    <property type="evidence" value="ECO:0007669"/>
    <property type="project" value="UniProtKB-SubCell"/>
</dbReference>
<dbReference type="Pfam" id="PF17853">
    <property type="entry name" value="GGDEF_2"/>
    <property type="match status" value="1"/>
</dbReference>
<feature type="modified residue" description="4-aspartylphosphate" evidence="8">
    <location>
        <position position="54"/>
    </location>
</feature>
<keyword evidence="3 8" id="KW-0597">Phosphoprotein</keyword>
<keyword evidence="7" id="KW-0804">Transcription</keyword>
<dbReference type="Pfam" id="PF00072">
    <property type="entry name" value="Response_reg"/>
    <property type="match status" value="1"/>
</dbReference>
<keyword evidence="4" id="KW-0902">Two-component regulatory system</keyword>
<keyword evidence="6" id="KW-0238">DNA-binding</keyword>
<dbReference type="PROSITE" id="PS50110">
    <property type="entry name" value="RESPONSE_REGULATORY"/>
    <property type="match status" value="1"/>
</dbReference>
<dbReference type="PROSITE" id="PS00041">
    <property type="entry name" value="HTH_ARAC_FAMILY_1"/>
    <property type="match status" value="1"/>
</dbReference>
<dbReference type="InterPro" id="IPR011006">
    <property type="entry name" value="CheY-like_superfamily"/>
</dbReference>
<gene>
    <name evidence="11" type="ORF">EHS13_27225</name>
</gene>
<reference evidence="12" key="1">
    <citation type="submission" date="2018-11" db="EMBL/GenBank/DDBJ databases">
        <title>Complete genome sequence of Paenibacillus sp. ML311-T8.</title>
        <authorList>
            <person name="Nam Y.-D."/>
            <person name="Kang J."/>
            <person name="Chung W.-H."/>
            <person name="Park Y.S."/>
        </authorList>
    </citation>
    <scope>NUCLEOTIDE SEQUENCE [LARGE SCALE GENOMIC DNA]</scope>
    <source>
        <strain evidence="12">ML311-T8</strain>
    </source>
</reference>
<evidence type="ECO:0000256" key="2">
    <source>
        <dbReference type="ARBA" id="ARBA00022490"/>
    </source>
</evidence>
<dbReference type="Gene3D" id="3.40.50.2300">
    <property type="match status" value="1"/>
</dbReference>
<proteinExistence type="predicted"/>
<dbReference type="Pfam" id="PF12833">
    <property type="entry name" value="HTH_18"/>
    <property type="match status" value="1"/>
</dbReference>
<evidence type="ECO:0000259" key="10">
    <source>
        <dbReference type="PROSITE" id="PS50110"/>
    </source>
</evidence>
<dbReference type="CDD" id="cd17536">
    <property type="entry name" value="REC_YesN-like"/>
    <property type="match status" value="1"/>
</dbReference>
<organism evidence="11 12">
    <name type="scientific">Paenibacillus psychroresistens</name>
    <dbReference type="NCBI Taxonomy" id="1778678"/>
    <lineage>
        <taxon>Bacteria</taxon>
        <taxon>Bacillati</taxon>
        <taxon>Bacillota</taxon>
        <taxon>Bacilli</taxon>
        <taxon>Bacillales</taxon>
        <taxon>Paenibacillaceae</taxon>
        <taxon>Paenibacillus</taxon>
    </lineage>
</organism>
<protein>
    <submittedName>
        <fullName evidence="11">Response regulator</fullName>
    </submittedName>
</protein>
<dbReference type="InterPro" id="IPR051552">
    <property type="entry name" value="HptR"/>
</dbReference>
<feature type="domain" description="Response regulatory" evidence="10">
    <location>
        <begin position="2"/>
        <end position="119"/>
    </location>
</feature>
<dbReference type="AlphaFoldDB" id="A0A6B8RRH5"/>
<dbReference type="KEGG" id="ppsc:EHS13_27225"/>
<evidence type="ECO:0000256" key="6">
    <source>
        <dbReference type="ARBA" id="ARBA00023125"/>
    </source>
</evidence>
<dbReference type="GO" id="GO:0043565">
    <property type="term" value="F:sequence-specific DNA binding"/>
    <property type="evidence" value="ECO:0007669"/>
    <property type="project" value="InterPro"/>
</dbReference>
<dbReference type="Gene3D" id="1.10.10.60">
    <property type="entry name" value="Homeodomain-like"/>
    <property type="match status" value="2"/>
</dbReference>
<evidence type="ECO:0000313" key="12">
    <source>
        <dbReference type="Proteomes" id="UP000426246"/>
    </source>
</evidence>
<evidence type="ECO:0000256" key="7">
    <source>
        <dbReference type="ARBA" id="ARBA00023163"/>
    </source>
</evidence>
<evidence type="ECO:0000313" key="11">
    <source>
        <dbReference type="EMBL" id="QGQ98312.1"/>
    </source>
</evidence>
<dbReference type="GO" id="GO:0000160">
    <property type="term" value="P:phosphorelay signal transduction system"/>
    <property type="evidence" value="ECO:0007669"/>
    <property type="project" value="UniProtKB-KW"/>
</dbReference>
<accession>A0A6B8RRH5</accession>
<evidence type="ECO:0000256" key="5">
    <source>
        <dbReference type="ARBA" id="ARBA00023015"/>
    </source>
</evidence>
<dbReference type="InterPro" id="IPR041522">
    <property type="entry name" value="CdaR_GGDEF"/>
</dbReference>